<organism evidence="2 3">
    <name type="scientific">Adlercreutzia caecimuris</name>
    <dbReference type="NCBI Taxonomy" id="671266"/>
    <lineage>
        <taxon>Bacteria</taxon>
        <taxon>Bacillati</taxon>
        <taxon>Actinomycetota</taxon>
        <taxon>Coriobacteriia</taxon>
        <taxon>Eggerthellales</taxon>
        <taxon>Eggerthellaceae</taxon>
        <taxon>Adlercreutzia</taxon>
    </lineage>
</organism>
<dbReference type="PROSITE" id="PS00383">
    <property type="entry name" value="TYR_PHOSPHATASE_1"/>
    <property type="match status" value="1"/>
</dbReference>
<dbReference type="InterPro" id="IPR014756">
    <property type="entry name" value="Ig_E-set"/>
</dbReference>
<dbReference type="Gene3D" id="3.90.190.10">
    <property type="entry name" value="Protein tyrosine phosphatase superfamily"/>
    <property type="match status" value="1"/>
</dbReference>
<reference evidence="2 3" key="1">
    <citation type="submission" date="2019-04" db="EMBL/GenBank/DDBJ databases">
        <title>Microbes associate with the intestines of laboratory mice.</title>
        <authorList>
            <person name="Navarre W."/>
            <person name="Wong E."/>
            <person name="Huang K.C."/>
            <person name="Tropini C."/>
            <person name="Ng K."/>
            <person name="Yu B."/>
        </authorList>
    </citation>
    <scope>NUCLEOTIDE SEQUENCE [LARGE SCALE GENOMIC DNA]</scope>
    <source>
        <strain evidence="2 3">NM80_B27</strain>
    </source>
</reference>
<dbReference type="PANTHER" id="PTHR31126:SF1">
    <property type="entry name" value="TYROSINE SPECIFIC PROTEIN PHOSPHATASES DOMAIN-CONTAINING PROTEIN"/>
    <property type="match status" value="1"/>
</dbReference>
<evidence type="ECO:0000256" key="1">
    <source>
        <dbReference type="ARBA" id="ARBA00009580"/>
    </source>
</evidence>
<dbReference type="GO" id="GO:0004721">
    <property type="term" value="F:phosphoprotein phosphatase activity"/>
    <property type="evidence" value="ECO:0007669"/>
    <property type="project" value="InterPro"/>
</dbReference>
<evidence type="ECO:0000313" key="3">
    <source>
        <dbReference type="Proteomes" id="UP000308978"/>
    </source>
</evidence>
<dbReference type="InterPro" id="IPR026893">
    <property type="entry name" value="Tyr/Ser_Pase_IphP-type"/>
</dbReference>
<accession>A0A4S4G0J1</accession>
<evidence type="ECO:0000313" key="2">
    <source>
        <dbReference type="EMBL" id="THG36940.1"/>
    </source>
</evidence>
<dbReference type="Pfam" id="PF13350">
    <property type="entry name" value="Y_phosphatase3"/>
    <property type="match status" value="1"/>
</dbReference>
<dbReference type="InterPro" id="IPR029021">
    <property type="entry name" value="Prot-tyrosine_phosphatase-like"/>
</dbReference>
<gene>
    <name evidence="2" type="ORF">E5986_07670</name>
</gene>
<dbReference type="SUPFAM" id="SSF52799">
    <property type="entry name" value="(Phosphotyrosine protein) phosphatases II"/>
    <property type="match status" value="1"/>
</dbReference>
<name>A0A4S4G0J1_9ACTN</name>
<sequence>MPDAADNALVPATRPPYYTGRPIEFAGYVDDFDRTIRAMEFSLDDGASWTAYPTEAVDKTRGVNWRFVYTPPQAGRYLLKVRPVTEDGEPSPLVAGFAFEALPLARTFGTARIRGVGGSFAEARIFRSRELAAITPEEAAFLAQSLGVATVYDLRTASEVAAHPEPYIVGMKTIALTPAAETRRKDADKRLVAGVIGKYGAPEERMSANYRRYVSEYPLVGQALRSMAAEQKPALIHCANGKDRTGVLCATLLRVAGADEDAIMEDYLRVNEDHADLIAAEASRLDAGMTDYEHACLLSFLEARPAYLAAYFDEIDRRYGDFPTYVREGLRLTDEAVASLRVLAG</sequence>
<dbReference type="InterPro" id="IPR016130">
    <property type="entry name" value="Tyr_Pase_AS"/>
</dbReference>
<dbReference type="Gene3D" id="2.60.40.650">
    <property type="match status" value="1"/>
</dbReference>
<dbReference type="AlphaFoldDB" id="A0A4S4G0J1"/>
<comment type="caution">
    <text evidence="2">The sequence shown here is derived from an EMBL/GenBank/DDBJ whole genome shotgun (WGS) entry which is preliminary data.</text>
</comment>
<dbReference type="RefSeq" id="WP_136434766.1">
    <property type="nucleotide sequence ID" value="NZ_SSTJ01000009.1"/>
</dbReference>
<comment type="similarity">
    <text evidence="1">Belongs to the protein-tyrosine phosphatase family.</text>
</comment>
<dbReference type="EMBL" id="SSTJ01000009">
    <property type="protein sequence ID" value="THG36940.1"/>
    <property type="molecule type" value="Genomic_DNA"/>
</dbReference>
<protein>
    <submittedName>
        <fullName evidence="2">Protein tyrosine phosphatase</fullName>
    </submittedName>
</protein>
<dbReference type="SUPFAM" id="SSF81296">
    <property type="entry name" value="E set domains"/>
    <property type="match status" value="1"/>
</dbReference>
<proteinExistence type="inferred from homology"/>
<dbReference type="Proteomes" id="UP000308978">
    <property type="component" value="Unassembled WGS sequence"/>
</dbReference>
<dbReference type="PANTHER" id="PTHR31126">
    <property type="entry name" value="TYROSINE-PROTEIN PHOSPHATASE"/>
    <property type="match status" value="1"/>
</dbReference>